<dbReference type="OrthoDB" id="1020896at2759"/>
<dbReference type="EMBL" id="SZYD01000019">
    <property type="protein sequence ID" value="KAD2394429.1"/>
    <property type="molecule type" value="Genomic_DNA"/>
</dbReference>
<keyword evidence="6" id="KW-1185">Reference proteome</keyword>
<evidence type="ECO:0000256" key="3">
    <source>
        <dbReference type="ARBA" id="ARBA00023034"/>
    </source>
</evidence>
<dbReference type="PANTHER" id="PTHR31682:SF4">
    <property type="entry name" value="UDP-ARABINOPYRANOSE MUTASE 5-RELATED"/>
    <property type="match status" value="1"/>
</dbReference>
<keyword evidence="3" id="KW-0333">Golgi apparatus</keyword>
<evidence type="ECO:0000256" key="4">
    <source>
        <dbReference type="ARBA" id="ARBA00023316"/>
    </source>
</evidence>
<organism evidence="5 6">
    <name type="scientific">Mikania micrantha</name>
    <name type="common">bitter vine</name>
    <dbReference type="NCBI Taxonomy" id="192012"/>
    <lineage>
        <taxon>Eukaryota</taxon>
        <taxon>Viridiplantae</taxon>
        <taxon>Streptophyta</taxon>
        <taxon>Embryophyta</taxon>
        <taxon>Tracheophyta</taxon>
        <taxon>Spermatophyta</taxon>
        <taxon>Magnoliopsida</taxon>
        <taxon>eudicotyledons</taxon>
        <taxon>Gunneridae</taxon>
        <taxon>Pentapetalae</taxon>
        <taxon>asterids</taxon>
        <taxon>campanulids</taxon>
        <taxon>Asterales</taxon>
        <taxon>Asteraceae</taxon>
        <taxon>Asteroideae</taxon>
        <taxon>Heliantheae alliance</taxon>
        <taxon>Eupatorieae</taxon>
        <taxon>Mikania</taxon>
    </lineage>
</organism>
<accession>A0A5N6LQH0</accession>
<evidence type="ECO:0000256" key="2">
    <source>
        <dbReference type="ARBA" id="ARBA00008986"/>
    </source>
</evidence>
<dbReference type="GO" id="GO:0009506">
    <property type="term" value="C:plasmodesma"/>
    <property type="evidence" value="ECO:0007669"/>
    <property type="project" value="TreeGrafter"/>
</dbReference>
<dbReference type="InterPro" id="IPR037595">
    <property type="entry name" value="RGP_fam"/>
</dbReference>
<dbReference type="GO" id="GO:0052691">
    <property type="term" value="F:UDP-arabinopyranose mutase activity"/>
    <property type="evidence" value="ECO:0007669"/>
    <property type="project" value="TreeGrafter"/>
</dbReference>
<proteinExistence type="inferred from homology"/>
<dbReference type="GO" id="GO:0033356">
    <property type="term" value="P:UDP-L-arabinose metabolic process"/>
    <property type="evidence" value="ECO:0007669"/>
    <property type="project" value="TreeGrafter"/>
</dbReference>
<comment type="caution">
    <text evidence="5">The sequence shown here is derived from an EMBL/GenBank/DDBJ whole genome shotgun (WGS) entry which is preliminary data.</text>
</comment>
<dbReference type="GO" id="GO:0005829">
    <property type="term" value="C:cytosol"/>
    <property type="evidence" value="ECO:0007669"/>
    <property type="project" value="TreeGrafter"/>
</dbReference>
<dbReference type="Pfam" id="PF03214">
    <property type="entry name" value="RGP"/>
    <property type="match status" value="1"/>
</dbReference>
<name>A0A5N6LQH0_9ASTR</name>
<keyword evidence="4" id="KW-0961">Cell wall biogenesis/degradation</keyword>
<dbReference type="Proteomes" id="UP000326396">
    <property type="component" value="Linkage Group LG9"/>
</dbReference>
<evidence type="ECO:0000313" key="6">
    <source>
        <dbReference type="Proteomes" id="UP000326396"/>
    </source>
</evidence>
<evidence type="ECO:0008006" key="7">
    <source>
        <dbReference type="Google" id="ProtNLM"/>
    </source>
</evidence>
<dbReference type="GO" id="GO:0005794">
    <property type="term" value="C:Golgi apparatus"/>
    <property type="evidence" value="ECO:0007669"/>
    <property type="project" value="UniProtKB-SubCell"/>
</dbReference>
<evidence type="ECO:0000256" key="1">
    <source>
        <dbReference type="ARBA" id="ARBA00004555"/>
    </source>
</evidence>
<comment type="subcellular location">
    <subcellularLocation>
        <location evidence="1">Golgi apparatus</location>
    </subcellularLocation>
</comment>
<reference evidence="5 6" key="1">
    <citation type="submission" date="2019-05" db="EMBL/GenBank/DDBJ databases">
        <title>Mikania micrantha, genome provides insights into the molecular mechanism of rapid growth.</title>
        <authorList>
            <person name="Liu B."/>
        </authorList>
    </citation>
    <scope>NUCLEOTIDE SEQUENCE [LARGE SCALE GENOMIC DNA]</scope>
    <source>
        <strain evidence="5">NLD-2019</strain>
        <tissue evidence="5">Leaf</tissue>
    </source>
</reference>
<dbReference type="GO" id="GO:0071555">
    <property type="term" value="P:cell wall organization"/>
    <property type="evidence" value="ECO:0007669"/>
    <property type="project" value="UniProtKB-KW"/>
</dbReference>
<protein>
    <recommendedName>
        <fullName evidence="7">UDP-arabinopyranose mutase 5</fullName>
    </recommendedName>
</protein>
<sequence length="433" mass="48685">MSPPSLLSLAIDATLLNLHNISDLSFLPEHVLSDLFLRTLKAGKLTERILKIFIATEKEEVISMIQALNIQLVMTPVLPTSKLMSQVSIDKNEVDIVIAAFHSDLTSFLEEWRPIFSGFHLIVVQDPDLKEELKIPKGFDIDVYTKLDIDKLISSSNASMFSGYACRYFGYLVSKRKYIISIDDDCSPAKDNNGDVADIVIQHITNLKTPATPIFFNTLYDPYRKGSDFVRGYPFSLRSGVPCVLSCGLWLNLADYDAPTQSLKPELRNSRYVDAVLTVPKYSMMPMSGINIAFDRETVGPAIFPALKLAKEGKVRWETMEDIWCGLVVKVVCDHLQLGVKTGIPYVWRNERGSAIDSLKKEWEGVKLMEEVVPFFQTLKLSQDAVTAEACVTEMVVAIKKEKGRSHPELANAADNMVEWVKIWKEVQSRVLV</sequence>
<dbReference type="AlphaFoldDB" id="A0A5N6LQH0"/>
<gene>
    <name evidence="5" type="ORF">E3N88_41406</name>
</gene>
<evidence type="ECO:0000313" key="5">
    <source>
        <dbReference type="EMBL" id="KAD2394429.1"/>
    </source>
</evidence>
<comment type="similarity">
    <text evidence="2">Belongs to the RGP family.</text>
</comment>
<dbReference type="PANTHER" id="PTHR31682">
    <property type="entry name" value="UDP-ARABINOSE MUTASE"/>
    <property type="match status" value="1"/>
</dbReference>